<name>A0A074WLR8_9PEZI</name>
<evidence type="ECO:0000256" key="1">
    <source>
        <dbReference type="SAM" id="Phobius"/>
    </source>
</evidence>
<gene>
    <name evidence="2" type="ORF">M436DRAFT_73496</name>
</gene>
<keyword evidence="3" id="KW-1185">Reference proteome</keyword>
<dbReference type="Proteomes" id="UP000027730">
    <property type="component" value="Unassembled WGS sequence"/>
</dbReference>
<reference evidence="2 3" key="1">
    <citation type="journal article" date="2014" name="BMC Genomics">
        <title>Genome sequencing of four Aureobasidium pullulans varieties: biotechnological potential, stress tolerance, and description of new species.</title>
        <authorList>
            <person name="Gostin Ar C."/>
            <person name="Ohm R.A."/>
            <person name="Kogej T."/>
            <person name="Sonjak S."/>
            <person name="Turk M."/>
            <person name="Zajc J."/>
            <person name="Zalar P."/>
            <person name="Grube M."/>
            <person name="Sun H."/>
            <person name="Han J."/>
            <person name="Sharma A."/>
            <person name="Chiniquy J."/>
            <person name="Ngan C.Y."/>
            <person name="Lipzen A."/>
            <person name="Barry K."/>
            <person name="Grigoriev I.V."/>
            <person name="Gunde-Cimerman N."/>
        </authorList>
    </citation>
    <scope>NUCLEOTIDE SEQUENCE [LARGE SCALE GENOMIC DNA]</scope>
    <source>
        <strain evidence="2 3">CBS 147.97</strain>
    </source>
</reference>
<organism evidence="2 3">
    <name type="scientific">Aureobasidium namibiae CBS 147.97</name>
    <dbReference type="NCBI Taxonomy" id="1043004"/>
    <lineage>
        <taxon>Eukaryota</taxon>
        <taxon>Fungi</taxon>
        <taxon>Dikarya</taxon>
        <taxon>Ascomycota</taxon>
        <taxon>Pezizomycotina</taxon>
        <taxon>Dothideomycetes</taxon>
        <taxon>Dothideomycetidae</taxon>
        <taxon>Dothideales</taxon>
        <taxon>Saccotheciaceae</taxon>
        <taxon>Aureobasidium</taxon>
    </lineage>
</organism>
<accession>A0A074WLR8</accession>
<dbReference type="STRING" id="1043004.A0A074WLR8"/>
<evidence type="ECO:0000313" key="2">
    <source>
        <dbReference type="EMBL" id="KEQ72544.1"/>
    </source>
</evidence>
<dbReference type="GeneID" id="25415316"/>
<protein>
    <recommendedName>
        <fullName evidence="4">Glycosyltransferase family 8 protein</fullName>
    </recommendedName>
</protein>
<dbReference type="RefSeq" id="XP_013426847.1">
    <property type="nucleotide sequence ID" value="XM_013571393.1"/>
</dbReference>
<evidence type="ECO:0008006" key="4">
    <source>
        <dbReference type="Google" id="ProtNLM"/>
    </source>
</evidence>
<sequence>MAKLLLTSGQVQVLLSSAFVAAITFFLFLAGYTIQQRSIADLKSQLKPRIPVAPHSISAQQPLSGPRHPSRLFNPEQNAIVSEHTDSQQQPEVDWQKLAHVQIVTTHHDVCSTIMFFGDLARLKSPARRILLFPQAWAMEKQAAKHDLIDPYMDITRRLLRRAARRYNVELRTVAAIASKEDIGLASLWALTDLERVMLLRTPGLVQDAEALDAMLAYTKSAPMTLLQQQASGLAPEDLILATSAKETHRVLTTNALQNITSISSALHPAYLSSSNIIASIGALHEASQPNKTAFLETPYIRFDDPKLPGPEWEVEYSRVVQARPEDKDADWLWTKMYGEFAGRRYDVCGLGLEVWRE</sequence>
<dbReference type="AlphaFoldDB" id="A0A074WLR8"/>
<keyword evidence="1" id="KW-1133">Transmembrane helix</keyword>
<keyword evidence="1" id="KW-0472">Membrane</keyword>
<dbReference type="HOGENOM" id="CLU_061610_0_0_1"/>
<dbReference type="OrthoDB" id="5367275at2759"/>
<evidence type="ECO:0000313" key="3">
    <source>
        <dbReference type="Proteomes" id="UP000027730"/>
    </source>
</evidence>
<dbReference type="EMBL" id="KL584711">
    <property type="protein sequence ID" value="KEQ72544.1"/>
    <property type="molecule type" value="Genomic_DNA"/>
</dbReference>
<feature type="transmembrane region" description="Helical" evidence="1">
    <location>
        <begin position="12"/>
        <end position="34"/>
    </location>
</feature>
<proteinExistence type="predicted"/>
<keyword evidence="1" id="KW-0812">Transmembrane</keyword>